<dbReference type="Gene3D" id="3.40.50.2000">
    <property type="entry name" value="Glycogen Phosphorylase B"/>
    <property type="match status" value="2"/>
</dbReference>
<dbReference type="EC" id="2.4.1.-" evidence="5"/>
<keyword evidence="6" id="KW-1133">Transmembrane helix</keyword>
<dbReference type="InterPro" id="IPR035595">
    <property type="entry name" value="UDP_glycos_trans_CS"/>
</dbReference>
<sequence length="480" mass="53593">MAETEGKQQQVLLFPFMAQGHIIPFLALALHLEERKKYKITILNTSLNIKKLRSSLPPTSSINLVEIPFTPSDHGLPPNTENTDTIPYHLVIRLIQASTTLKPAFKNIIQNILVQKEKLFIIADIFFGWTATVAKELGVFHVVFSGCGGYGLACYYSLWLNLPHRRVHSHEFSLPDFPEARVIHRTQLPNNIAEADGTDAWSLFQHKNLSEWVNSDGVLFNTVEEFDSVGLGYFKRKLGLPAWPIGPVLFSSGSGSRGKGGGINPKLCSEWLNTKPSKSVLFVCFGSMNTISASQMMELGKALERCGKNFIWVVRPPIGFDINSEFREEEWLPEGFVERVRESGRGLVVHDWAPQVEILSHFAVSAFLSHCGWNSVLESLSQGVPILGWPMAAEQFYNCKLLEEEVGVCVEVARGKSSEVKYEDIVAKIELVMDETEKGVMMRKKAGDVRDMIRDAVKDEDGFKGSSVRAMDAFLSVAES</sequence>
<keyword evidence="6" id="KW-0812">Transmembrane</keyword>
<accession>A0A172J2E2</accession>
<evidence type="ECO:0000256" key="4">
    <source>
        <dbReference type="RuleBase" id="RU003718"/>
    </source>
</evidence>
<dbReference type="SUPFAM" id="SSF53756">
    <property type="entry name" value="UDP-Glycosyltransferase/glycogen phosphorylase"/>
    <property type="match status" value="1"/>
</dbReference>
<dbReference type="PANTHER" id="PTHR48047">
    <property type="entry name" value="GLYCOSYLTRANSFERASE"/>
    <property type="match status" value="1"/>
</dbReference>
<feature type="transmembrane region" description="Helical" evidence="6">
    <location>
        <begin position="12"/>
        <end position="32"/>
    </location>
</feature>
<organism evidence="7">
    <name type="scientific">Pueraria montana var. lobata</name>
    <name type="common">Kudzu vine</name>
    <name type="synonym">Pueraria lobata</name>
    <dbReference type="NCBI Taxonomy" id="3893"/>
    <lineage>
        <taxon>Eukaryota</taxon>
        <taxon>Viridiplantae</taxon>
        <taxon>Streptophyta</taxon>
        <taxon>Embryophyta</taxon>
        <taxon>Tracheophyta</taxon>
        <taxon>Spermatophyta</taxon>
        <taxon>Magnoliopsida</taxon>
        <taxon>eudicotyledons</taxon>
        <taxon>Gunneridae</taxon>
        <taxon>Pentapetalae</taxon>
        <taxon>rosids</taxon>
        <taxon>fabids</taxon>
        <taxon>Fabales</taxon>
        <taxon>Fabaceae</taxon>
        <taxon>Papilionoideae</taxon>
        <taxon>50 kb inversion clade</taxon>
        <taxon>NPAAA clade</taxon>
        <taxon>indigoferoid/millettioid clade</taxon>
        <taxon>Phaseoleae</taxon>
        <taxon>Pueraria</taxon>
    </lineage>
</organism>
<keyword evidence="2 4" id="KW-0328">Glycosyltransferase</keyword>
<proteinExistence type="evidence at transcript level"/>
<evidence type="ECO:0000256" key="6">
    <source>
        <dbReference type="SAM" id="Phobius"/>
    </source>
</evidence>
<evidence type="ECO:0000313" key="7">
    <source>
        <dbReference type="EMBL" id="AMQ26129.1"/>
    </source>
</evidence>
<evidence type="ECO:0000256" key="2">
    <source>
        <dbReference type="ARBA" id="ARBA00022676"/>
    </source>
</evidence>
<dbReference type="FunFam" id="3.40.50.2000:FF:000064">
    <property type="entry name" value="Glycosyltransferase"/>
    <property type="match status" value="1"/>
</dbReference>
<evidence type="ECO:0000256" key="3">
    <source>
        <dbReference type="ARBA" id="ARBA00022679"/>
    </source>
</evidence>
<evidence type="ECO:0000256" key="5">
    <source>
        <dbReference type="RuleBase" id="RU362057"/>
    </source>
</evidence>
<protein>
    <recommendedName>
        <fullName evidence="5">Glycosyltransferase</fullName>
        <ecNumber evidence="5">2.4.1.-</ecNumber>
    </recommendedName>
</protein>
<dbReference type="GO" id="GO:0035251">
    <property type="term" value="F:UDP-glucosyltransferase activity"/>
    <property type="evidence" value="ECO:0007669"/>
    <property type="project" value="TreeGrafter"/>
</dbReference>
<keyword evidence="3 4" id="KW-0808">Transferase</keyword>
<reference evidence="7" key="1">
    <citation type="journal article" date="2016" name="Front. Plant Sci.">
        <title>Molecular Cloning and Functional Characterization of a Novel (Iso)flavone 4',7-O-diglucoside Glucosyltransferase from Pueraria lobata.</title>
        <authorList>
            <person name="Wang X."/>
            <person name="Fan R."/>
            <person name="Li J."/>
            <person name="Li C."/>
            <person name="Zhang Y."/>
        </authorList>
    </citation>
    <scope>NUCLEOTIDE SEQUENCE</scope>
    <source>
        <tissue evidence="7">Root</tissue>
    </source>
</reference>
<dbReference type="AlphaFoldDB" id="A0A172J2E2"/>
<dbReference type="FunFam" id="3.40.50.2000:FF:000103">
    <property type="entry name" value="Glycosyltransferase"/>
    <property type="match status" value="1"/>
</dbReference>
<dbReference type="PANTHER" id="PTHR48047:SF61">
    <property type="entry name" value="OS04G0273600 PROTEIN"/>
    <property type="match status" value="1"/>
</dbReference>
<dbReference type="CDD" id="cd03784">
    <property type="entry name" value="GT1_Gtf-like"/>
    <property type="match status" value="1"/>
</dbReference>
<evidence type="ECO:0000256" key="1">
    <source>
        <dbReference type="ARBA" id="ARBA00009995"/>
    </source>
</evidence>
<dbReference type="Pfam" id="PF00201">
    <property type="entry name" value="UDPGT"/>
    <property type="match status" value="1"/>
</dbReference>
<name>A0A172J2E2_PUEML</name>
<dbReference type="InterPro" id="IPR002213">
    <property type="entry name" value="UDP_glucos_trans"/>
</dbReference>
<gene>
    <name evidence="7" type="primary">UGT21</name>
</gene>
<dbReference type="PROSITE" id="PS00375">
    <property type="entry name" value="UDPGT"/>
    <property type="match status" value="1"/>
</dbReference>
<keyword evidence="6" id="KW-0472">Membrane</keyword>
<dbReference type="EMBL" id="KU317815">
    <property type="protein sequence ID" value="AMQ26129.1"/>
    <property type="molecule type" value="mRNA"/>
</dbReference>
<comment type="similarity">
    <text evidence="1 4">Belongs to the UDP-glycosyltransferase family.</text>
</comment>